<dbReference type="InterPro" id="IPR029501">
    <property type="entry name" value="EndoU_bac"/>
</dbReference>
<dbReference type="GO" id="GO:0004519">
    <property type="term" value="F:endonuclease activity"/>
    <property type="evidence" value="ECO:0007669"/>
    <property type="project" value="InterPro"/>
</dbReference>
<dbReference type="Proteomes" id="UP000199306">
    <property type="component" value="Unassembled WGS sequence"/>
</dbReference>
<protein>
    <submittedName>
        <fullName evidence="2">EndoU nuclease</fullName>
    </submittedName>
</protein>
<accession>A0A1I5Z459</accession>
<proteinExistence type="predicted"/>
<evidence type="ECO:0000259" key="1">
    <source>
        <dbReference type="Pfam" id="PF14436"/>
    </source>
</evidence>
<name>A0A1I5Z459_9BACT</name>
<gene>
    <name evidence="2" type="ORF">SAMN04515674_1293</name>
</gene>
<dbReference type="Pfam" id="PF14436">
    <property type="entry name" value="EndoU_bacteria"/>
    <property type="match status" value="1"/>
</dbReference>
<reference evidence="2 3" key="1">
    <citation type="submission" date="2016-10" db="EMBL/GenBank/DDBJ databases">
        <authorList>
            <person name="de Groot N.N."/>
        </authorList>
    </citation>
    <scope>NUCLEOTIDE SEQUENCE [LARGE SCALE GENOMIC DNA]</scope>
    <source>
        <strain evidence="3">E92,LMG 26720,CCM 7988</strain>
    </source>
</reference>
<evidence type="ECO:0000313" key="3">
    <source>
        <dbReference type="Proteomes" id="UP000199306"/>
    </source>
</evidence>
<evidence type="ECO:0000313" key="2">
    <source>
        <dbReference type="EMBL" id="SFQ51276.1"/>
    </source>
</evidence>
<feature type="domain" description="Bacterial EndoU nuclease" evidence="1">
    <location>
        <begin position="11"/>
        <end position="82"/>
    </location>
</feature>
<keyword evidence="3" id="KW-1185">Reference proteome</keyword>
<dbReference type="EMBL" id="FOXH01000029">
    <property type="protein sequence ID" value="SFQ51276.1"/>
    <property type="molecule type" value="Genomic_DNA"/>
</dbReference>
<dbReference type="AlphaFoldDB" id="A0A1I5Z459"/>
<organism evidence="2 3">
    <name type="scientific">Pseudarcicella hirudinis</name>
    <dbReference type="NCBI Taxonomy" id="1079859"/>
    <lineage>
        <taxon>Bacteria</taxon>
        <taxon>Pseudomonadati</taxon>
        <taxon>Bacteroidota</taxon>
        <taxon>Cytophagia</taxon>
        <taxon>Cytophagales</taxon>
        <taxon>Flectobacillaceae</taxon>
        <taxon>Pseudarcicella</taxon>
    </lineage>
</organism>
<sequence length="83" mass="9394">MEHIVSGHMNGGSRVSSLKSLFPDYMSERQVNSAIRNAYKNVTEKLQTQGDRILLRGTTDSGLNIEMWLNTNTKTIETAYPIY</sequence>